<dbReference type="GO" id="GO:0005198">
    <property type="term" value="F:structural molecule activity"/>
    <property type="evidence" value="ECO:0007669"/>
    <property type="project" value="InterPro"/>
</dbReference>
<evidence type="ECO:0000313" key="7">
    <source>
        <dbReference type="Proteomes" id="UP000807785"/>
    </source>
</evidence>
<keyword evidence="3" id="KW-0732">Signal</keyword>
<organism evidence="6 7">
    <name type="scientific">Candidatus Methylophosphatis roskildensis</name>
    <dbReference type="NCBI Taxonomy" id="2899263"/>
    <lineage>
        <taxon>Bacteria</taxon>
        <taxon>Pseudomonadati</taxon>
        <taxon>Pseudomonadota</taxon>
        <taxon>Betaproteobacteria</taxon>
        <taxon>Nitrosomonadales</taxon>
        <taxon>Sterolibacteriaceae</taxon>
        <taxon>Candidatus Methylophosphatis</taxon>
    </lineage>
</organism>
<keyword evidence="6" id="KW-0966">Cell projection</keyword>
<comment type="caution">
    <text evidence="6">The sequence shown here is derived from an EMBL/GenBank/DDBJ whole genome shotgun (WGS) entry which is preliminary data.</text>
</comment>
<evidence type="ECO:0000313" key="6">
    <source>
        <dbReference type="EMBL" id="MBK6972599.1"/>
    </source>
</evidence>
<dbReference type="Pfam" id="PF02119">
    <property type="entry name" value="FlgI"/>
    <property type="match status" value="1"/>
</dbReference>
<comment type="subunit">
    <text evidence="5">The basal body constitutes a major portion of the flagellar organelle and consists of four rings (L,P,S, and M) mounted on a central rod.</text>
</comment>
<sequence>MDDFDNHVRRTRALILVAIGLVLLLFVQRPSHAERLKDLATIAGVRSNQLIGYGLVVGLDGTGDQTTQTPFTVQSIINMLGNMGTQLPPGTNLQLKNVAAVMVTTDLPAFARVGQPLDITVSSMGNAKSLRGGTLVMTPLKGADGQVYAIAQGNVVVGGAGASAGGSKVMVNHLSVGRISGGATVERQVATTVGNGETFLLELRQTDFGTAQRVVEAINNSTAPGTAYAMDARQIVVRAPVDADRRVAFVGLVENLDVTPVQQPAKVIVNSRTGSVVLNRAVKLESCAVAHGNLSVTVSSEPVVSQPNPLSGGQTVVTEKNQIDVRQEAGALMNVKAGVNLVDVVKALNALGANPMDLISILQAMKAAGALRAEIEII</sequence>
<reference evidence="6" key="1">
    <citation type="submission" date="2020-10" db="EMBL/GenBank/DDBJ databases">
        <title>Connecting structure to function with the recovery of over 1000 high-quality activated sludge metagenome-assembled genomes encoding full-length rRNA genes using long-read sequencing.</title>
        <authorList>
            <person name="Singleton C.M."/>
            <person name="Petriglieri F."/>
            <person name="Kristensen J.M."/>
            <person name="Kirkegaard R.H."/>
            <person name="Michaelsen T.Y."/>
            <person name="Andersen M.H."/>
            <person name="Karst S.M."/>
            <person name="Dueholm M.S."/>
            <person name="Nielsen P.H."/>
            <person name="Albertsen M."/>
        </authorList>
    </citation>
    <scope>NUCLEOTIDE SEQUENCE</scope>
    <source>
        <strain evidence="6">Bjer_18-Q3-R1-45_BAT3C.347</strain>
    </source>
</reference>
<accession>A0A9D7E1U1</accession>
<dbReference type="EMBL" id="JADJEV010000003">
    <property type="protein sequence ID" value="MBK6972599.1"/>
    <property type="molecule type" value="Genomic_DNA"/>
</dbReference>
<proteinExistence type="inferred from homology"/>
<evidence type="ECO:0000256" key="5">
    <source>
        <dbReference type="HAMAP-Rule" id="MF_00416"/>
    </source>
</evidence>
<evidence type="ECO:0000256" key="4">
    <source>
        <dbReference type="ARBA" id="ARBA00023143"/>
    </source>
</evidence>
<keyword evidence="4 5" id="KW-0975">Bacterial flagellum</keyword>
<comment type="similarity">
    <text evidence="5">Belongs to the FlgI family.</text>
</comment>
<dbReference type="GO" id="GO:0030288">
    <property type="term" value="C:outer membrane-bounded periplasmic space"/>
    <property type="evidence" value="ECO:0007669"/>
    <property type="project" value="InterPro"/>
</dbReference>
<dbReference type="HAMAP" id="MF_00416">
    <property type="entry name" value="FlgI"/>
    <property type="match status" value="1"/>
</dbReference>
<dbReference type="PRINTS" id="PR01010">
    <property type="entry name" value="FLGPRINGFLGI"/>
</dbReference>
<dbReference type="PANTHER" id="PTHR30381:SF0">
    <property type="entry name" value="FLAGELLAR P-RING PROTEIN"/>
    <property type="match status" value="1"/>
</dbReference>
<evidence type="ECO:0000256" key="1">
    <source>
        <dbReference type="ARBA" id="ARBA00002591"/>
    </source>
</evidence>
<dbReference type="GO" id="GO:0009428">
    <property type="term" value="C:bacterial-type flagellum basal body, distal rod, P ring"/>
    <property type="evidence" value="ECO:0007669"/>
    <property type="project" value="InterPro"/>
</dbReference>
<comment type="function">
    <text evidence="1 5">Assembles around the rod to form the L-ring and probably protects the motor/basal body from shearing forces during rotation.</text>
</comment>
<dbReference type="Proteomes" id="UP000807785">
    <property type="component" value="Unassembled WGS sequence"/>
</dbReference>
<name>A0A9D7E1U1_9PROT</name>
<evidence type="ECO:0000256" key="2">
    <source>
        <dbReference type="ARBA" id="ARBA00004117"/>
    </source>
</evidence>
<dbReference type="GO" id="GO:0071973">
    <property type="term" value="P:bacterial-type flagellum-dependent cell motility"/>
    <property type="evidence" value="ECO:0007669"/>
    <property type="project" value="InterPro"/>
</dbReference>
<comment type="subcellular location">
    <subcellularLocation>
        <location evidence="2 5">Bacterial flagellum basal body</location>
    </subcellularLocation>
</comment>
<dbReference type="PANTHER" id="PTHR30381">
    <property type="entry name" value="FLAGELLAR P-RING PERIPLASMIC PROTEIN FLGI"/>
    <property type="match status" value="1"/>
</dbReference>
<dbReference type="InterPro" id="IPR001782">
    <property type="entry name" value="Flag_FlgI"/>
</dbReference>
<dbReference type="NCBIfam" id="NF003676">
    <property type="entry name" value="PRK05303.1"/>
    <property type="match status" value="1"/>
</dbReference>
<keyword evidence="6" id="KW-0969">Cilium</keyword>
<keyword evidence="6" id="KW-0282">Flagellum</keyword>
<protein>
    <recommendedName>
        <fullName evidence="5">Flagellar P-ring protein</fullName>
    </recommendedName>
    <alternativeName>
        <fullName evidence="5">Basal body P-ring protein</fullName>
    </alternativeName>
</protein>
<evidence type="ECO:0000256" key="3">
    <source>
        <dbReference type="ARBA" id="ARBA00022729"/>
    </source>
</evidence>
<dbReference type="AlphaFoldDB" id="A0A9D7E1U1"/>
<gene>
    <name evidence="5" type="primary">flgI</name>
    <name evidence="6" type="ORF">IPH26_06480</name>
</gene>